<feature type="compositionally biased region" description="Polar residues" evidence="1">
    <location>
        <begin position="69"/>
        <end position="79"/>
    </location>
</feature>
<gene>
    <name evidence="4" type="ORF">BgAZ_101700</name>
</gene>
<keyword evidence="2" id="KW-0472">Membrane</keyword>
<protein>
    <recommendedName>
        <fullName evidence="3">CAAX prenyl protease 2/Lysostaphin resistance protein A-like domain-containing protein</fullName>
    </recommendedName>
</protein>
<keyword evidence="5" id="KW-1185">Reference proteome</keyword>
<dbReference type="PANTHER" id="PTHR43592">
    <property type="entry name" value="CAAX AMINO TERMINAL PROTEASE"/>
    <property type="match status" value="1"/>
</dbReference>
<dbReference type="GO" id="GO:0080120">
    <property type="term" value="P:CAAX-box protein maturation"/>
    <property type="evidence" value="ECO:0007669"/>
    <property type="project" value="UniProtKB-ARBA"/>
</dbReference>
<dbReference type="Pfam" id="PF02517">
    <property type="entry name" value="Rce1-like"/>
    <property type="match status" value="1"/>
</dbReference>
<feature type="transmembrane region" description="Helical" evidence="2">
    <location>
        <begin position="272"/>
        <end position="290"/>
    </location>
</feature>
<feature type="transmembrane region" description="Helical" evidence="2">
    <location>
        <begin position="187"/>
        <end position="206"/>
    </location>
</feature>
<dbReference type="GO" id="GO:0004175">
    <property type="term" value="F:endopeptidase activity"/>
    <property type="evidence" value="ECO:0007669"/>
    <property type="project" value="UniProtKB-ARBA"/>
</dbReference>
<keyword evidence="2" id="KW-1133">Transmembrane helix</keyword>
<feature type="region of interest" description="Disordered" evidence="1">
    <location>
        <begin position="65"/>
        <end position="88"/>
    </location>
</feature>
<organism evidence="4 5">
    <name type="scientific">Babesia gibsoni</name>
    <dbReference type="NCBI Taxonomy" id="33632"/>
    <lineage>
        <taxon>Eukaryota</taxon>
        <taxon>Sar</taxon>
        <taxon>Alveolata</taxon>
        <taxon>Apicomplexa</taxon>
        <taxon>Aconoidasida</taxon>
        <taxon>Piroplasmida</taxon>
        <taxon>Babesiidae</taxon>
        <taxon>Babesia</taxon>
    </lineage>
</organism>
<feature type="transmembrane region" description="Helical" evidence="2">
    <location>
        <begin position="218"/>
        <end position="240"/>
    </location>
</feature>
<reference evidence="4" key="1">
    <citation type="submission" date="2023-08" db="EMBL/GenBank/DDBJ databases">
        <title>Draft sequence of the Babesia gibsoni genome.</title>
        <authorList>
            <person name="Yamagishi J.Y."/>
            <person name="Xuan X.X."/>
        </authorList>
    </citation>
    <scope>NUCLEOTIDE SEQUENCE</scope>
    <source>
        <strain evidence="4">Azabu</strain>
    </source>
</reference>
<proteinExistence type="predicted"/>
<comment type="caution">
    <text evidence="4">The sequence shown here is derived from an EMBL/GenBank/DDBJ whole genome shotgun (WGS) entry which is preliminary data.</text>
</comment>
<evidence type="ECO:0000313" key="4">
    <source>
        <dbReference type="EMBL" id="KAK1444264.1"/>
    </source>
</evidence>
<feature type="domain" description="CAAX prenyl protease 2/Lysostaphin resistance protein A-like" evidence="3">
    <location>
        <begin position="365"/>
        <end position="451"/>
    </location>
</feature>
<dbReference type="Proteomes" id="UP001230268">
    <property type="component" value="Unassembled WGS sequence"/>
</dbReference>
<evidence type="ECO:0000313" key="5">
    <source>
        <dbReference type="Proteomes" id="UP001230268"/>
    </source>
</evidence>
<feature type="transmembrane region" description="Helical" evidence="2">
    <location>
        <begin position="12"/>
        <end position="32"/>
    </location>
</feature>
<dbReference type="PANTHER" id="PTHR43592:SF15">
    <property type="entry name" value="CAAX AMINO TERMINAL PROTEASE FAMILY PROTEIN"/>
    <property type="match status" value="1"/>
</dbReference>
<dbReference type="EMBL" id="JAVEPI010000001">
    <property type="protein sequence ID" value="KAK1444264.1"/>
    <property type="molecule type" value="Genomic_DNA"/>
</dbReference>
<dbReference type="AlphaFoldDB" id="A0AAD8PFB3"/>
<name>A0AAD8PFB3_BABGI</name>
<sequence length="461" mass="50618">MLILSTWTRVYYTVLILCLAHFFIIAYSISYGSRLTSKSGIKCSTVASLRNKAFIGSFFTHNAGKKGRSLTSNHTSDNAGSLIPDEDKPNANSLTGRLYGCRAFNLGAGSLSEAICEHVEHLSQKVKTNAIVKKIKEGIDIVKTRMTHLSFEEQMGLAALGKLLYVLVLPKFHIIFPFQLIPVNSGLGVDIGFDAVLSVLSFYALMKSMGTPNKPLKLEGSAFVTIPIVSAGLIGSFYLSGYAAQMVDSIMLLLSAIDVPVSMGLQRSMRIFLSHISWVIIGAKMLDYVIPIRSTKSDWFTIDSKELWVYKAIAGYFASCTIYNITDIIFSSLERLSSSSGAYHTEGSDDVDANPLAEPTDIISTIIAAIGPCITAPWWEEMLYRIFVFKTLNTQLPRSIATLLSAIMFSAHHMNHRSALQLFALGVLWSLIEQGTNNVFVSIAVHSLWNSRIMLGSILGL</sequence>
<dbReference type="InterPro" id="IPR003675">
    <property type="entry name" value="Rce1/LyrA-like_dom"/>
</dbReference>
<evidence type="ECO:0000256" key="2">
    <source>
        <dbReference type="SAM" id="Phobius"/>
    </source>
</evidence>
<evidence type="ECO:0000259" key="3">
    <source>
        <dbReference type="Pfam" id="PF02517"/>
    </source>
</evidence>
<accession>A0AAD8PFB3</accession>
<keyword evidence="2" id="KW-0812">Transmembrane</keyword>
<evidence type="ECO:0000256" key="1">
    <source>
        <dbReference type="SAM" id="MobiDB-lite"/>
    </source>
</evidence>